<dbReference type="GO" id="GO:0016117">
    <property type="term" value="P:carotenoid biosynthetic process"/>
    <property type="evidence" value="ECO:0007669"/>
    <property type="project" value="UniProtKB-ARBA"/>
</dbReference>
<dbReference type="InterPro" id="IPR002060">
    <property type="entry name" value="Squ/phyt_synthse"/>
</dbReference>
<proteinExistence type="predicted"/>
<dbReference type="InterPro" id="IPR008949">
    <property type="entry name" value="Isoprenoid_synthase_dom_sf"/>
</dbReference>
<keyword evidence="1" id="KW-0808">Transferase</keyword>
<dbReference type="InterPro" id="IPR019845">
    <property type="entry name" value="Squalene/phytoene_synthase_CS"/>
</dbReference>
<gene>
    <name evidence="2" type="ORF">BTO14_08985</name>
</gene>
<dbReference type="GO" id="GO:0004311">
    <property type="term" value="F:geranylgeranyl diphosphate synthase activity"/>
    <property type="evidence" value="ECO:0007669"/>
    <property type="project" value="InterPro"/>
</dbReference>
<keyword evidence="3" id="KW-1185">Reference proteome</keyword>
<dbReference type="PROSITE" id="PS01045">
    <property type="entry name" value="SQUALEN_PHYTOEN_SYN_2"/>
    <property type="match status" value="1"/>
</dbReference>
<evidence type="ECO:0000256" key="1">
    <source>
        <dbReference type="ARBA" id="ARBA00022679"/>
    </source>
</evidence>
<dbReference type="RefSeq" id="WP_105049054.1">
    <property type="nucleotide sequence ID" value="NZ_CP150661.1"/>
</dbReference>
<dbReference type="AlphaFoldDB" id="A0A2P6CES9"/>
<dbReference type="Pfam" id="PF00494">
    <property type="entry name" value="SQS_PSY"/>
    <property type="match status" value="1"/>
</dbReference>
<organism evidence="2 3">
    <name type="scientific">Polaribacter butkevichii</name>
    <dbReference type="NCBI Taxonomy" id="218490"/>
    <lineage>
        <taxon>Bacteria</taxon>
        <taxon>Pseudomonadati</taxon>
        <taxon>Bacteroidota</taxon>
        <taxon>Flavobacteriia</taxon>
        <taxon>Flavobacteriales</taxon>
        <taxon>Flavobacteriaceae</taxon>
    </lineage>
</organism>
<accession>A0A2P6CES9</accession>
<evidence type="ECO:0000313" key="3">
    <source>
        <dbReference type="Proteomes" id="UP000247345"/>
    </source>
</evidence>
<dbReference type="SFLD" id="SFLDS00005">
    <property type="entry name" value="Isoprenoid_Synthase_Type_I"/>
    <property type="match status" value="1"/>
</dbReference>
<protein>
    <submittedName>
        <fullName evidence="2">Phytoene synthase</fullName>
    </submittedName>
</protein>
<reference evidence="2 3" key="1">
    <citation type="submission" date="2016-12" db="EMBL/GenBank/DDBJ databases">
        <title>Trade-off between light-utilization and light-protection in marine flavobacteria.</title>
        <authorList>
            <person name="Kumagai Y."/>
            <person name="Yoshizawa S."/>
            <person name="Kogure K."/>
            <person name="Iwasaki W."/>
        </authorList>
    </citation>
    <scope>NUCLEOTIDE SEQUENCE [LARGE SCALE GENOMIC DNA]</scope>
    <source>
        <strain evidence="2 3">KCTC 12100</strain>
    </source>
</reference>
<dbReference type="Gene3D" id="1.10.600.10">
    <property type="entry name" value="Farnesyl Diphosphate Synthase"/>
    <property type="match status" value="1"/>
</dbReference>
<dbReference type="InterPro" id="IPR044843">
    <property type="entry name" value="Trans_IPPS_bact-type"/>
</dbReference>
<dbReference type="OrthoDB" id="9787280at2"/>
<evidence type="ECO:0000313" key="2">
    <source>
        <dbReference type="EMBL" id="PQJ73388.1"/>
    </source>
</evidence>
<dbReference type="InterPro" id="IPR033904">
    <property type="entry name" value="Trans_IPPS_HH"/>
</dbReference>
<dbReference type="SFLD" id="SFLDG01018">
    <property type="entry name" value="Squalene/Phytoene_Synthase_Lik"/>
    <property type="match status" value="1"/>
</dbReference>
<dbReference type="CDD" id="cd00683">
    <property type="entry name" value="Trans_IPPS_HH"/>
    <property type="match status" value="1"/>
</dbReference>
<dbReference type="EMBL" id="MSCK01000001">
    <property type="protein sequence ID" value="PQJ73388.1"/>
    <property type="molecule type" value="Genomic_DNA"/>
</dbReference>
<dbReference type="SFLD" id="SFLDG01212">
    <property type="entry name" value="Phytoene_synthase_like"/>
    <property type="match status" value="1"/>
</dbReference>
<dbReference type="GO" id="GO:0051996">
    <property type="term" value="F:squalene synthase [NAD(P)H] activity"/>
    <property type="evidence" value="ECO:0007669"/>
    <property type="project" value="InterPro"/>
</dbReference>
<dbReference type="PANTHER" id="PTHR31480">
    <property type="entry name" value="BIFUNCTIONAL LYCOPENE CYCLASE/PHYTOENE SYNTHASE"/>
    <property type="match status" value="1"/>
</dbReference>
<comment type="caution">
    <text evidence="2">The sequence shown here is derived from an EMBL/GenBank/DDBJ whole genome shotgun (WGS) entry which is preliminary data.</text>
</comment>
<name>A0A2P6CES9_9FLAO</name>
<sequence>MKELFDSVSNDCSKLVTKKYSTSFSLAVNMLSPKIRTDIYNIYGFVRFADEIVDTFHDYDKEVLMAHFERDYYLAKEHGISLNPILNSFQHTVNKYKIPDEMVQAFLKSMKADLFKTEYETKQEYDAYIYGSADVVGLMCLKVFVDGDDKRFDELKDAAMRLGSAFQKVNFLRDLKDDFEVLNRSYFPNINLGELDATSKALIIDEIEADFDFAYQNGILKLPVEAKFGVYMAYRYYKRLLKKLKKVPSEKIMDTRIRISDPMKINLLARSYVKYKLNII</sequence>
<dbReference type="Proteomes" id="UP000247345">
    <property type="component" value="Unassembled WGS sequence"/>
</dbReference>
<dbReference type="SUPFAM" id="SSF48576">
    <property type="entry name" value="Terpenoid synthases"/>
    <property type="match status" value="1"/>
</dbReference>